<organism evidence="1 2">
    <name type="scientific">Platysternon megacephalum</name>
    <name type="common">big-headed turtle</name>
    <dbReference type="NCBI Taxonomy" id="55544"/>
    <lineage>
        <taxon>Eukaryota</taxon>
        <taxon>Metazoa</taxon>
        <taxon>Chordata</taxon>
        <taxon>Craniata</taxon>
        <taxon>Vertebrata</taxon>
        <taxon>Euteleostomi</taxon>
        <taxon>Archelosauria</taxon>
        <taxon>Testudinata</taxon>
        <taxon>Testudines</taxon>
        <taxon>Cryptodira</taxon>
        <taxon>Durocryptodira</taxon>
        <taxon>Testudinoidea</taxon>
        <taxon>Platysternidae</taxon>
        <taxon>Platysternon</taxon>
    </lineage>
</organism>
<proteinExistence type="predicted"/>
<evidence type="ECO:0000313" key="1">
    <source>
        <dbReference type="EMBL" id="TFK05273.1"/>
    </source>
</evidence>
<evidence type="ECO:0000313" key="2">
    <source>
        <dbReference type="Proteomes" id="UP000297703"/>
    </source>
</evidence>
<reference evidence="1 2" key="2">
    <citation type="submission" date="2019-04" db="EMBL/GenBank/DDBJ databases">
        <title>The genome sequence of big-headed turtle.</title>
        <authorList>
            <person name="Gong S."/>
        </authorList>
    </citation>
    <scope>NUCLEOTIDE SEQUENCE [LARGE SCALE GENOMIC DNA]</scope>
    <source>
        <strain evidence="1">DO16091913</strain>
        <tissue evidence="1">Muscle</tissue>
    </source>
</reference>
<dbReference type="Proteomes" id="UP000297703">
    <property type="component" value="Unassembled WGS sequence"/>
</dbReference>
<sequence length="109" mass="12445">MSAKLGRTQVKILVLNTLRVWIWIQTSWLGPFSIQKPVEGEKNLKLQEQTNIGKLKKSVTCYSFIKEHDTIHLAVNQMCSAFQVFLGLEPRFDTATVCICSHAVFHHCN</sequence>
<dbReference type="EMBL" id="QXTE01000118">
    <property type="protein sequence ID" value="TFK05273.1"/>
    <property type="molecule type" value="Genomic_DNA"/>
</dbReference>
<comment type="caution">
    <text evidence="1">The sequence shown here is derived from an EMBL/GenBank/DDBJ whole genome shotgun (WGS) entry which is preliminary data.</text>
</comment>
<reference evidence="1 2" key="1">
    <citation type="submission" date="2019-04" db="EMBL/GenBank/DDBJ databases">
        <title>Draft genome of the big-headed turtle Platysternon megacephalum.</title>
        <authorList>
            <person name="Gong S."/>
        </authorList>
    </citation>
    <scope>NUCLEOTIDE SEQUENCE [LARGE SCALE GENOMIC DNA]</scope>
    <source>
        <strain evidence="1">DO16091913</strain>
        <tissue evidence="1">Muscle</tissue>
    </source>
</reference>
<protein>
    <submittedName>
        <fullName evidence="1">E3 ubiquitin-protein ligase MARCH6</fullName>
    </submittedName>
</protein>
<keyword evidence="2" id="KW-1185">Reference proteome</keyword>
<name>A0A4D9ECQ3_9SAUR</name>
<accession>A0A4D9ECQ3</accession>
<gene>
    <name evidence="1" type="ORF">DR999_PMT12148</name>
</gene>
<dbReference type="AlphaFoldDB" id="A0A4D9ECQ3"/>